<evidence type="ECO:0008006" key="4">
    <source>
        <dbReference type="Google" id="ProtNLM"/>
    </source>
</evidence>
<feature type="coiled-coil region" evidence="1">
    <location>
        <begin position="3"/>
        <end position="44"/>
    </location>
</feature>
<dbReference type="RefSeq" id="WP_015556947.1">
    <property type="nucleotide sequence ID" value="NC_021038.1"/>
</dbReference>
<gene>
    <name evidence="2" type="ORF">SY1_19950</name>
</gene>
<dbReference type="AlphaFoldDB" id="A0AB94IYJ6"/>
<reference evidence="2 3" key="2">
    <citation type="submission" date="2010-03" db="EMBL/GenBank/DDBJ databases">
        <authorList>
            <person name="Pajon A."/>
        </authorList>
    </citation>
    <scope>NUCLEOTIDE SEQUENCE [LARGE SCALE GENOMIC DNA]</scope>
    <source>
        <strain evidence="2 3">SGP1</strain>
    </source>
</reference>
<evidence type="ECO:0000313" key="3">
    <source>
        <dbReference type="Proteomes" id="UP000008957"/>
    </source>
</evidence>
<keyword evidence="1" id="KW-0175">Coiled coil</keyword>
<organism evidence="2 3">
    <name type="scientific">Fretibacterium fastidiosum</name>
    <dbReference type="NCBI Taxonomy" id="651822"/>
    <lineage>
        <taxon>Bacteria</taxon>
        <taxon>Thermotogati</taxon>
        <taxon>Synergistota</taxon>
        <taxon>Synergistia</taxon>
        <taxon>Synergistales</taxon>
        <taxon>Aminobacteriaceae</taxon>
        <taxon>Fretibacterium</taxon>
    </lineage>
</organism>
<name>A0AB94IYJ6_9BACT</name>
<accession>A0AB94IYJ6</accession>
<proteinExistence type="predicted"/>
<dbReference type="Proteomes" id="UP000008957">
    <property type="component" value="Chromosome"/>
</dbReference>
<dbReference type="EMBL" id="FP929056">
    <property type="protein sequence ID" value="CBL28800.1"/>
    <property type="molecule type" value="Genomic_DNA"/>
</dbReference>
<reference evidence="3" key="1">
    <citation type="submission" date="2010-03" db="EMBL/GenBank/DDBJ databases">
        <title>The genome sequence of Synergistetes sp. SGP1.</title>
        <authorList>
            <consortium name="metaHIT consortium -- http://www.metahit.eu/"/>
            <person name="Pajon A."/>
            <person name="Turner K."/>
            <person name="Parkhill J."/>
            <person name="Wade W."/>
            <person name="Vartoukian S."/>
        </authorList>
    </citation>
    <scope>NUCLEOTIDE SEQUENCE [LARGE SCALE GENOMIC DNA]</scope>
    <source>
        <strain evidence="3">SGP1</strain>
    </source>
</reference>
<keyword evidence="3" id="KW-1185">Reference proteome</keyword>
<evidence type="ECO:0000313" key="2">
    <source>
        <dbReference type="EMBL" id="CBL28800.1"/>
    </source>
</evidence>
<protein>
    <recommendedName>
        <fullName evidence="4">DUF4164 family protein</fullName>
    </recommendedName>
</protein>
<dbReference type="KEGG" id="sbr:SY1_19950"/>
<sequence>MELKSIENLVDRLAERIETLIEERDDLRREVDRLNACVAERDEECVRVRQEMARTIEEAADESAHVERSGTEIEAKLQTLNDRLIELVMEQQRG</sequence>
<evidence type="ECO:0000256" key="1">
    <source>
        <dbReference type="SAM" id="Coils"/>
    </source>
</evidence>